<reference evidence="2" key="1">
    <citation type="submission" date="2019-12" db="EMBL/GenBank/DDBJ databases">
        <title>Genome sequencing and annotation of Brassica cretica.</title>
        <authorList>
            <person name="Studholme D.J."/>
            <person name="Sarris P.F."/>
        </authorList>
    </citation>
    <scope>NUCLEOTIDE SEQUENCE</scope>
    <source>
        <strain evidence="2">PFS-001/15</strain>
        <tissue evidence="2">Leaf</tissue>
    </source>
</reference>
<dbReference type="AlphaFoldDB" id="A0A8S9G5K0"/>
<dbReference type="PANTHER" id="PTHR47074:SF11">
    <property type="entry name" value="REVERSE TRANSCRIPTASE-LIKE PROTEIN"/>
    <property type="match status" value="1"/>
</dbReference>
<evidence type="ECO:0000259" key="1">
    <source>
        <dbReference type="Pfam" id="PF13456"/>
    </source>
</evidence>
<gene>
    <name evidence="2" type="ORF">F2Q68_00018645</name>
</gene>
<evidence type="ECO:0000313" key="3">
    <source>
        <dbReference type="Proteomes" id="UP000712281"/>
    </source>
</evidence>
<name>A0A8S9G5K0_BRACR</name>
<proteinExistence type="predicted"/>
<dbReference type="EMBL" id="QGKW02002228">
    <property type="protein sequence ID" value="KAF2538442.1"/>
    <property type="molecule type" value="Genomic_DNA"/>
</dbReference>
<dbReference type="InterPro" id="IPR052929">
    <property type="entry name" value="RNase_H-like_EbsB-rel"/>
</dbReference>
<dbReference type="Pfam" id="PF13456">
    <property type="entry name" value="RVT_3"/>
    <property type="match status" value="1"/>
</dbReference>
<accession>A0A8S9G5K0</accession>
<dbReference type="InterPro" id="IPR036397">
    <property type="entry name" value="RNaseH_sf"/>
</dbReference>
<dbReference type="GO" id="GO:0004523">
    <property type="term" value="F:RNA-DNA hybrid ribonuclease activity"/>
    <property type="evidence" value="ECO:0007669"/>
    <property type="project" value="InterPro"/>
</dbReference>
<comment type="caution">
    <text evidence="2">The sequence shown here is derived from an EMBL/GenBank/DDBJ whole genome shotgun (WGS) entry which is preliminary data.</text>
</comment>
<dbReference type="Gene3D" id="3.30.420.10">
    <property type="entry name" value="Ribonuclease H-like superfamily/Ribonuclease H"/>
    <property type="match status" value="1"/>
</dbReference>
<dbReference type="GO" id="GO:0003676">
    <property type="term" value="F:nucleic acid binding"/>
    <property type="evidence" value="ECO:0007669"/>
    <property type="project" value="InterPro"/>
</dbReference>
<organism evidence="2 3">
    <name type="scientific">Brassica cretica</name>
    <name type="common">Mustard</name>
    <dbReference type="NCBI Taxonomy" id="69181"/>
    <lineage>
        <taxon>Eukaryota</taxon>
        <taxon>Viridiplantae</taxon>
        <taxon>Streptophyta</taxon>
        <taxon>Embryophyta</taxon>
        <taxon>Tracheophyta</taxon>
        <taxon>Spermatophyta</taxon>
        <taxon>Magnoliopsida</taxon>
        <taxon>eudicotyledons</taxon>
        <taxon>Gunneridae</taxon>
        <taxon>Pentapetalae</taxon>
        <taxon>rosids</taxon>
        <taxon>malvids</taxon>
        <taxon>Brassicales</taxon>
        <taxon>Brassicaceae</taxon>
        <taxon>Brassiceae</taxon>
        <taxon>Brassica</taxon>
    </lineage>
</organism>
<dbReference type="InterPro" id="IPR002156">
    <property type="entry name" value="RNaseH_domain"/>
</dbReference>
<evidence type="ECO:0000313" key="2">
    <source>
        <dbReference type="EMBL" id="KAF2538442.1"/>
    </source>
</evidence>
<dbReference type="PANTHER" id="PTHR47074">
    <property type="entry name" value="BNAC02G40300D PROTEIN"/>
    <property type="match status" value="1"/>
</dbReference>
<sequence>MWKRRNLRALREKKRSRKRAVGLWSLLEREAELLAIQWVVEDMINTHQQRIIFESSCALARDTFLNPMEFSALLPLTNDIYRPLHTLNDWSFHHCVQGKNTIALDIASNSGAAWILRDDKGKTILHSRRSFYCVGSEREAELLAIQWVVEDMINTHQQRIIFESSCALARDTFLNPMEFSALLPLTNDIYRPLHTLNDWSFHHCVQGKNTIALDIAVSVISDHRYQSYIARGGPSWLIRRIESEARA</sequence>
<dbReference type="Proteomes" id="UP000712281">
    <property type="component" value="Unassembled WGS sequence"/>
</dbReference>
<protein>
    <recommendedName>
        <fullName evidence="1">RNase H type-1 domain-containing protein</fullName>
    </recommendedName>
</protein>
<feature type="domain" description="RNase H type-1" evidence="1">
    <location>
        <begin position="108"/>
        <end position="216"/>
    </location>
</feature>